<dbReference type="OrthoDB" id="4186266at2759"/>
<dbReference type="EMBL" id="PDNC01000004">
    <property type="protein sequence ID" value="PGH09455.1"/>
    <property type="molecule type" value="Genomic_DNA"/>
</dbReference>
<evidence type="ECO:0000313" key="5">
    <source>
        <dbReference type="Proteomes" id="UP000224080"/>
    </source>
</evidence>
<sequence>MSGTTYLPNEIWRLIFQRALNSIRFEGMCGDIVQEFEHDEELRLLRALLGLRYVCRRFDAHVLAVFVERVISDTSPGLFFFLQLYPTFMTRVTIELSLRNSFRECGLVNAVRSTADCIVANLPHETQNGQDVLRRSYIKSLCGAALVHLTDSRMARKLRLRSKRSHPPKGALERALAAAAYENDVDLIKMLLAKGANIDHEDMFFGNALYTAVFLQNIETTALLLENDATLAYCDMSGKTALHIAAIKGYADCVQLILQRVPPAVVDCLDYERRTPLSRAAECGHTEIVHLLLQQGNAYPNTRDSRNATPLEFAAAQGHYDVTELLQIGPREITISNGN</sequence>
<dbReference type="STRING" id="2060905.A0A2B7XKJ6"/>
<dbReference type="SUPFAM" id="SSF48403">
    <property type="entry name" value="Ankyrin repeat"/>
    <property type="match status" value="1"/>
</dbReference>
<dbReference type="InterPro" id="IPR036770">
    <property type="entry name" value="Ankyrin_rpt-contain_sf"/>
</dbReference>
<keyword evidence="5" id="KW-1185">Reference proteome</keyword>
<comment type="caution">
    <text evidence="4">The sequence shown here is derived from an EMBL/GenBank/DDBJ whole genome shotgun (WGS) entry which is preliminary data.</text>
</comment>
<dbReference type="Pfam" id="PF12796">
    <property type="entry name" value="Ank_2"/>
    <property type="match status" value="2"/>
</dbReference>
<dbReference type="SMART" id="SM00248">
    <property type="entry name" value="ANK"/>
    <property type="match status" value="5"/>
</dbReference>
<dbReference type="Gene3D" id="1.25.40.20">
    <property type="entry name" value="Ankyrin repeat-containing domain"/>
    <property type="match status" value="2"/>
</dbReference>
<evidence type="ECO:0000313" key="4">
    <source>
        <dbReference type="EMBL" id="PGH09455.1"/>
    </source>
</evidence>
<dbReference type="PANTHER" id="PTHR24198:SF165">
    <property type="entry name" value="ANKYRIN REPEAT-CONTAINING PROTEIN-RELATED"/>
    <property type="match status" value="1"/>
</dbReference>
<proteinExistence type="predicted"/>
<dbReference type="PROSITE" id="PS50297">
    <property type="entry name" value="ANK_REP_REGION"/>
    <property type="match status" value="2"/>
</dbReference>
<protein>
    <submittedName>
        <fullName evidence="4">Uncharacterized protein</fullName>
    </submittedName>
</protein>
<evidence type="ECO:0000256" key="2">
    <source>
        <dbReference type="ARBA" id="ARBA00023043"/>
    </source>
</evidence>
<name>A0A2B7XKJ6_9EURO</name>
<keyword evidence="1" id="KW-0677">Repeat</keyword>
<dbReference type="PANTHER" id="PTHR24198">
    <property type="entry name" value="ANKYRIN REPEAT AND PROTEIN KINASE DOMAIN-CONTAINING PROTEIN"/>
    <property type="match status" value="1"/>
</dbReference>
<accession>A0A2B7XKJ6</accession>
<dbReference type="InterPro" id="IPR002110">
    <property type="entry name" value="Ankyrin_rpt"/>
</dbReference>
<feature type="repeat" description="ANK" evidence="3">
    <location>
        <begin position="272"/>
        <end position="296"/>
    </location>
</feature>
<dbReference type="AlphaFoldDB" id="A0A2B7XKJ6"/>
<dbReference type="PROSITE" id="PS50088">
    <property type="entry name" value="ANK_REPEAT"/>
    <property type="match status" value="3"/>
</dbReference>
<reference evidence="4 5" key="1">
    <citation type="submission" date="2017-10" db="EMBL/GenBank/DDBJ databases">
        <title>Comparative genomics in systemic dimorphic fungi from Ajellomycetaceae.</title>
        <authorList>
            <person name="Munoz J.F."/>
            <person name="Mcewen J.G."/>
            <person name="Clay O.K."/>
            <person name="Cuomo C.A."/>
        </authorList>
    </citation>
    <scope>NUCLEOTIDE SEQUENCE [LARGE SCALE GENOMIC DNA]</scope>
    <source>
        <strain evidence="4 5">UAMH130</strain>
    </source>
</reference>
<evidence type="ECO:0000256" key="1">
    <source>
        <dbReference type="ARBA" id="ARBA00022737"/>
    </source>
</evidence>
<evidence type="ECO:0000256" key="3">
    <source>
        <dbReference type="PROSITE-ProRule" id="PRU00023"/>
    </source>
</evidence>
<dbReference type="Proteomes" id="UP000224080">
    <property type="component" value="Unassembled WGS sequence"/>
</dbReference>
<feature type="repeat" description="ANK" evidence="3">
    <location>
        <begin position="237"/>
        <end position="260"/>
    </location>
</feature>
<keyword evidence="2 3" id="KW-0040">ANK repeat</keyword>
<organism evidence="4 5">
    <name type="scientific">Blastomyces parvus</name>
    <dbReference type="NCBI Taxonomy" id="2060905"/>
    <lineage>
        <taxon>Eukaryota</taxon>
        <taxon>Fungi</taxon>
        <taxon>Dikarya</taxon>
        <taxon>Ascomycota</taxon>
        <taxon>Pezizomycotina</taxon>
        <taxon>Eurotiomycetes</taxon>
        <taxon>Eurotiomycetidae</taxon>
        <taxon>Onygenales</taxon>
        <taxon>Ajellomycetaceae</taxon>
        <taxon>Blastomyces</taxon>
    </lineage>
</organism>
<feature type="repeat" description="ANK" evidence="3">
    <location>
        <begin position="171"/>
        <end position="203"/>
    </location>
</feature>
<gene>
    <name evidence="4" type="ORF">GX51_00560</name>
</gene>